<dbReference type="GO" id="GO:0008270">
    <property type="term" value="F:zinc ion binding"/>
    <property type="evidence" value="ECO:0007669"/>
    <property type="project" value="UniProtKB-UniRule"/>
</dbReference>
<keyword evidence="4 7" id="KW-0472">Membrane</keyword>
<dbReference type="HOGENOM" id="CLU_061241_1_0_1"/>
<dbReference type="VEuPathDB" id="FungiDB:CNBG_2985"/>
<dbReference type="InterPro" id="IPR007715">
    <property type="entry name" value="Coq4"/>
</dbReference>
<dbReference type="PANTHER" id="PTHR12922">
    <property type="entry name" value="UBIQUINONE BIOSYNTHESIS PROTEIN"/>
    <property type="match status" value="1"/>
</dbReference>
<keyword evidence="3 7" id="KW-0496">Mitochondrion</keyword>
<dbReference type="Pfam" id="PF05019">
    <property type="entry name" value="Coq4"/>
    <property type="match status" value="1"/>
</dbReference>
<keyword evidence="8" id="KW-0830">Ubiquinone</keyword>
<organism evidence="8 9">
    <name type="scientific">Cryptococcus deuterogattii (strain R265)</name>
    <name type="common">Cryptococcus gattii VGII (strain R265)</name>
    <dbReference type="NCBI Taxonomy" id="294750"/>
    <lineage>
        <taxon>Eukaryota</taxon>
        <taxon>Fungi</taxon>
        <taxon>Dikarya</taxon>
        <taxon>Basidiomycota</taxon>
        <taxon>Agaricomycotina</taxon>
        <taxon>Tremellomycetes</taxon>
        <taxon>Tremellales</taxon>
        <taxon>Cryptococcaceae</taxon>
        <taxon>Cryptococcus</taxon>
        <taxon>Cryptococcus gattii species complex</taxon>
    </lineage>
</organism>
<keyword evidence="7" id="KW-0479">Metal-binding</keyword>
<evidence type="ECO:0000256" key="7">
    <source>
        <dbReference type="HAMAP-Rule" id="MF_03111"/>
    </source>
</evidence>
<comment type="pathway">
    <text evidence="7">Cofactor biosynthesis; ubiquinone biosynthesis.</text>
</comment>
<evidence type="ECO:0000256" key="4">
    <source>
        <dbReference type="ARBA" id="ARBA00023136"/>
    </source>
</evidence>
<dbReference type="HAMAP" id="MF_03111">
    <property type="entry name" value="Coq4"/>
    <property type="match status" value="1"/>
</dbReference>
<keyword evidence="5 7" id="KW-0456">Lyase</keyword>
<dbReference type="PANTHER" id="PTHR12922:SF7">
    <property type="entry name" value="UBIQUINONE BIOSYNTHESIS PROTEIN COQ4 HOMOLOG, MITOCHONDRIAL"/>
    <property type="match status" value="1"/>
</dbReference>
<gene>
    <name evidence="7" type="primary">COQ4</name>
    <name evidence="8" type="ORF">CNBG_2985</name>
</gene>
<dbReference type="UniPathway" id="UPA00232"/>
<evidence type="ECO:0000256" key="5">
    <source>
        <dbReference type="ARBA" id="ARBA00023239"/>
    </source>
</evidence>
<dbReference type="InterPro" id="IPR027540">
    <property type="entry name" value="Coq4_euk"/>
</dbReference>
<comment type="function">
    <text evidence="7">Lyase that catalyzes the C1-decarboxylation of 4-hydroxy-3-methoxy-5-(all-trans-polyprenyl)benzoic acid into 2-methoxy-6-(all-trans-polyprenyl)phenol during ubiquinone biosynthesis.</text>
</comment>
<keyword evidence="2 7" id="KW-0999">Mitochondrion inner membrane</keyword>
<evidence type="ECO:0000256" key="3">
    <source>
        <dbReference type="ARBA" id="ARBA00023128"/>
    </source>
</evidence>
<comment type="catalytic activity">
    <reaction evidence="7">
        <text>a 4-hydroxy-3-methoxy-5-(all-trans-polyprenyl)benzoate + H(+) = a 2-methoxy-6-(all-trans-polyprenyl)phenol + CO2</text>
        <dbReference type="Rhea" id="RHEA:81179"/>
        <dbReference type="Rhea" id="RHEA-COMP:9551"/>
        <dbReference type="Rhea" id="RHEA-COMP:10931"/>
        <dbReference type="ChEBI" id="CHEBI:15378"/>
        <dbReference type="ChEBI" id="CHEBI:16526"/>
        <dbReference type="ChEBI" id="CHEBI:62731"/>
        <dbReference type="ChEBI" id="CHEBI:84443"/>
        <dbReference type="EC" id="4.1.1.130"/>
    </reaction>
</comment>
<keyword evidence="9" id="KW-1185">Reference proteome</keyword>
<dbReference type="AlphaFoldDB" id="A0A095C9N4"/>
<keyword evidence="7" id="KW-0862">Zinc</keyword>
<name>A0A095C9N4_CRYD2</name>
<comment type="cofactor">
    <cofactor evidence="7">
        <name>Zn(2+)</name>
        <dbReference type="ChEBI" id="CHEBI:29105"/>
    </cofactor>
</comment>
<feature type="binding site" evidence="7">
    <location>
        <position position="141"/>
    </location>
    <ligand>
        <name>Zn(2+)</name>
        <dbReference type="ChEBI" id="CHEBI:29105"/>
    </ligand>
</feature>
<accession>A0A095C9N4</accession>
<feature type="binding site" evidence="7">
    <location>
        <position position="153"/>
    </location>
    <ligand>
        <name>Zn(2+)</name>
        <dbReference type="ChEBI" id="CHEBI:29105"/>
    </ligand>
</feature>
<comment type="subunit">
    <text evidence="7">Component of a multi-subunit COQ enzyme complex, composed of at least COQ3, COQ4, COQ5, COQ6, COQ7 and COQ9.</text>
</comment>
<keyword evidence="1 7" id="KW-0831">Ubiquinone biosynthesis</keyword>
<feature type="binding site" evidence="7">
    <location>
        <position position="138"/>
    </location>
    <ligand>
        <name>Zn(2+)</name>
        <dbReference type="ChEBI" id="CHEBI:29105"/>
    </ligand>
</feature>
<feature type="binding site" evidence="7">
    <location>
        <position position="137"/>
    </location>
    <ligand>
        <name>Zn(2+)</name>
        <dbReference type="ChEBI" id="CHEBI:29105"/>
    </ligand>
</feature>
<comment type="subcellular location">
    <subcellularLocation>
        <location evidence="7">Mitochondrion inner membrane</location>
        <topology evidence="7">Peripheral membrane protein</topology>
        <orientation evidence="7">Matrix side</orientation>
    </subcellularLocation>
</comment>
<evidence type="ECO:0000256" key="6">
    <source>
        <dbReference type="ARBA" id="ARBA00081568"/>
    </source>
</evidence>
<protein>
    <recommendedName>
        <fullName evidence="6">4-hydroxy-3-methoxy-5-polyprenylbenzoate decarboxylase</fullName>
    </recommendedName>
</protein>
<evidence type="ECO:0000256" key="1">
    <source>
        <dbReference type="ARBA" id="ARBA00022688"/>
    </source>
</evidence>
<dbReference type="OMA" id="YYERHFH"/>
<evidence type="ECO:0000313" key="9">
    <source>
        <dbReference type="Proteomes" id="UP000029445"/>
    </source>
</evidence>
<dbReference type="OrthoDB" id="4249at2759"/>
<dbReference type="EMBL" id="CP025759">
    <property type="protein sequence ID" value="KGB77147.1"/>
    <property type="molecule type" value="Genomic_DNA"/>
</dbReference>
<reference evidence="8 9" key="2">
    <citation type="journal article" date="2018" name="Proc. Natl. Acad. Sci.">
        <title>RNAi is a critical determinant of centromere evolution in closely related fungi.</title>
        <authorList>
            <person name="Yadav V."/>
            <person name="Sun S."/>
            <person name="Billmyre R.B."/>
            <person name="Thimmappa B.C."/>
            <person name="Shea T."/>
            <person name="Lintner R."/>
            <person name="Bakkeren G."/>
            <person name="Cuomo C.A."/>
            <person name="Heitman J."/>
            <person name="Sanyal K."/>
        </authorList>
    </citation>
    <scope>NUCLEOTIDE SEQUENCE [LARGE SCALE GENOMIC DNA]</scope>
    <source>
        <strain evidence="8 9">R265</strain>
    </source>
</reference>
<dbReference type="GO" id="GO:0120539">
    <property type="term" value="F:4-hydroxy-3-methoxy-5-polyprenylbenzoate decarboxylase activity"/>
    <property type="evidence" value="ECO:0007669"/>
    <property type="project" value="UniProtKB-EC"/>
</dbReference>
<dbReference type="GO" id="GO:0031314">
    <property type="term" value="C:extrinsic component of mitochondrial inner membrane"/>
    <property type="evidence" value="ECO:0007669"/>
    <property type="project" value="UniProtKB-UniRule"/>
</dbReference>
<evidence type="ECO:0000256" key="2">
    <source>
        <dbReference type="ARBA" id="ARBA00022792"/>
    </source>
</evidence>
<reference evidence="8 9" key="1">
    <citation type="journal article" date="2011" name="MBio">
        <title>Genome variation in Cryptococcus gattii, an emerging pathogen of immunocompetent hosts.</title>
        <authorList>
            <person name="D'Souza C.A."/>
            <person name="Kronstad J.W."/>
            <person name="Taylor G."/>
            <person name="Warren R."/>
            <person name="Yuen M."/>
            <person name="Hu G."/>
            <person name="Jung W.H."/>
            <person name="Sham A."/>
            <person name="Kidd S.E."/>
            <person name="Tangen K."/>
            <person name="Lee N."/>
            <person name="Zeilmaker T."/>
            <person name="Sawkins J."/>
            <person name="McVicker G."/>
            <person name="Shah S."/>
            <person name="Gnerre S."/>
            <person name="Griggs A."/>
            <person name="Zeng Q."/>
            <person name="Bartlett K."/>
            <person name="Li W."/>
            <person name="Wang X."/>
            <person name="Heitman J."/>
            <person name="Stajich J.E."/>
            <person name="Fraser J.A."/>
            <person name="Meyer W."/>
            <person name="Carter D."/>
            <person name="Schein J."/>
            <person name="Krzywinski M."/>
            <person name="Kwon-Chung K.J."/>
            <person name="Varma A."/>
            <person name="Wang J."/>
            <person name="Brunham R."/>
            <person name="Fyfe M."/>
            <person name="Ouellette B.F."/>
            <person name="Siddiqui A."/>
            <person name="Marra M."/>
            <person name="Jones S."/>
            <person name="Holt R."/>
            <person name="Birren B.W."/>
            <person name="Galagan J.E."/>
            <person name="Cuomo C.A."/>
        </authorList>
    </citation>
    <scope>NUCLEOTIDE SEQUENCE [LARGE SCALE GENOMIC DNA]</scope>
    <source>
        <strain evidence="8 9">R265</strain>
    </source>
</reference>
<comment type="similarity">
    <text evidence="7">Belongs to the COQ4 family.</text>
</comment>
<dbReference type="STRING" id="294750.A0A095C9N4"/>
<sequence>MRPSLRLLARKPNYPGHIPLSCAQNALLAVGSGVVGVLDVTRGDLIASLSESTAGIFLPALHEKMKMTPEGRQIMKDRPEITNKTIEKLKELKRGTLGREYTEWLGDGGLEPESRAPVQYIDSSVLAYTMLRYRQTHDLYHTLFSLPPTLPHELSLKVFEFSNMSLPVALLSSVFGPLRLQRKETWMRDWVPWALRTGREGRSLVTVYWEKRWEQGIGELRRELGVKRNDAEGVEARWGGYRKIREVERELRKKGEWVDEPEDW</sequence>
<evidence type="ECO:0000313" key="8">
    <source>
        <dbReference type="EMBL" id="KGB77147.1"/>
    </source>
</evidence>
<proteinExistence type="inferred from homology"/>
<dbReference type="Proteomes" id="UP000029445">
    <property type="component" value="Chromosome 1"/>
</dbReference>